<reference evidence="2" key="1">
    <citation type="submission" date="2020-06" db="EMBL/GenBank/DDBJ databases">
        <title>WGS assembly of Ceratodon purpureus strain R40.</title>
        <authorList>
            <person name="Carey S.B."/>
            <person name="Jenkins J."/>
            <person name="Shu S."/>
            <person name="Lovell J.T."/>
            <person name="Sreedasyam A."/>
            <person name="Maumus F."/>
            <person name="Tiley G.P."/>
            <person name="Fernandez-Pozo N."/>
            <person name="Barry K."/>
            <person name="Chen C."/>
            <person name="Wang M."/>
            <person name="Lipzen A."/>
            <person name="Daum C."/>
            <person name="Saski C.A."/>
            <person name="Payton A.C."/>
            <person name="Mcbreen J.C."/>
            <person name="Conrad R.E."/>
            <person name="Kollar L.M."/>
            <person name="Olsson S."/>
            <person name="Huttunen S."/>
            <person name="Landis J.B."/>
            <person name="Wickett N.J."/>
            <person name="Johnson M.G."/>
            <person name="Rensing S.A."/>
            <person name="Grimwood J."/>
            <person name="Schmutz J."/>
            <person name="Mcdaniel S.F."/>
        </authorList>
    </citation>
    <scope>NUCLEOTIDE SEQUENCE</scope>
    <source>
        <strain evidence="2">R40</strain>
    </source>
</reference>
<dbReference type="PANTHER" id="PTHR47158">
    <property type="entry name" value="OS08G0239000 PROTEIN"/>
    <property type="match status" value="1"/>
</dbReference>
<keyword evidence="3" id="KW-1185">Reference proteome</keyword>
<dbReference type="CDD" id="cd20264">
    <property type="entry name" value="Complex1_LYR_LYRM4"/>
    <property type="match status" value="1"/>
</dbReference>
<evidence type="ECO:0000259" key="1">
    <source>
        <dbReference type="Pfam" id="PF05347"/>
    </source>
</evidence>
<evidence type="ECO:0000313" key="2">
    <source>
        <dbReference type="EMBL" id="KAG0561391.1"/>
    </source>
</evidence>
<dbReference type="EMBL" id="CM026430">
    <property type="protein sequence ID" value="KAG0561391.1"/>
    <property type="molecule type" value="Genomic_DNA"/>
</dbReference>
<accession>A0A8T0GP66</accession>
<organism evidence="2 3">
    <name type="scientific">Ceratodon purpureus</name>
    <name type="common">Fire moss</name>
    <name type="synonym">Dicranum purpureum</name>
    <dbReference type="NCBI Taxonomy" id="3225"/>
    <lineage>
        <taxon>Eukaryota</taxon>
        <taxon>Viridiplantae</taxon>
        <taxon>Streptophyta</taxon>
        <taxon>Embryophyta</taxon>
        <taxon>Bryophyta</taxon>
        <taxon>Bryophytina</taxon>
        <taxon>Bryopsida</taxon>
        <taxon>Dicranidae</taxon>
        <taxon>Pseudoditrichales</taxon>
        <taxon>Ditrichaceae</taxon>
        <taxon>Ceratodon</taxon>
    </lineage>
</organism>
<sequence>MAGGAAAPSPTQVRELFKSLLREARKFSNYNVREYVKRRTVDGFQEHRDASDPAAVAAAYEYGVKQLEIAKRQAVVYNLYAPKVKSIMDLKIKPSSA</sequence>
<feature type="domain" description="Complex 1 LYR protein" evidence="1">
    <location>
        <begin position="12"/>
        <end position="68"/>
    </location>
</feature>
<dbReference type="InterPro" id="IPR045297">
    <property type="entry name" value="Complex1_LYR_LYRM4"/>
</dbReference>
<evidence type="ECO:0000313" key="3">
    <source>
        <dbReference type="Proteomes" id="UP000822688"/>
    </source>
</evidence>
<name>A0A8T0GP66_CERPU</name>
<dbReference type="GO" id="GO:0016226">
    <property type="term" value="P:iron-sulfur cluster assembly"/>
    <property type="evidence" value="ECO:0007669"/>
    <property type="project" value="InterPro"/>
</dbReference>
<dbReference type="Pfam" id="PF05347">
    <property type="entry name" value="Complex1_LYR"/>
    <property type="match status" value="1"/>
</dbReference>
<dbReference type="OrthoDB" id="275715at2759"/>
<protein>
    <recommendedName>
        <fullName evidence="1">Complex 1 LYR protein domain-containing protein</fullName>
    </recommendedName>
</protein>
<dbReference type="PANTHER" id="PTHR47158:SF1">
    <property type="entry name" value="OS08G0239000 PROTEIN"/>
    <property type="match status" value="1"/>
</dbReference>
<dbReference type="AlphaFoldDB" id="A0A8T0GP66"/>
<dbReference type="Proteomes" id="UP000822688">
    <property type="component" value="Chromosome 9"/>
</dbReference>
<gene>
    <name evidence="2" type="ORF">KC19_9G061300</name>
</gene>
<proteinExistence type="predicted"/>
<comment type="caution">
    <text evidence="2">The sequence shown here is derived from an EMBL/GenBank/DDBJ whole genome shotgun (WGS) entry which is preliminary data.</text>
</comment>
<dbReference type="InterPro" id="IPR008011">
    <property type="entry name" value="Complex1_LYR_dom"/>
</dbReference>